<organism evidence="18 19">
    <name type="scientific">Acipenser oxyrinchus oxyrinchus</name>
    <dbReference type="NCBI Taxonomy" id="40147"/>
    <lineage>
        <taxon>Eukaryota</taxon>
        <taxon>Metazoa</taxon>
        <taxon>Chordata</taxon>
        <taxon>Craniata</taxon>
        <taxon>Vertebrata</taxon>
        <taxon>Euteleostomi</taxon>
        <taxon>Actinopterygii</taxon>
        <taxon>Chondrostei</taxon>
        <taxon>Acipenseriformes</taxon>
        <taxon>Acipenseridae</taxon>
        <taxon>Acipenser</taxon>
    </lineage>
</organism>
<protein>
    <submittedName>
        <fullName evidence="18">Baculoviral IAP repeat-containing protein 5b</fullName>
    </submittedName>
</protein>
<evidence type="ECO:0000256" key="16">
    <source>
        <dbReference type="ARBA" id="ARBA00023306"/>
    </source>
</evidence>
<sequence length="163" mass="18917">MSTSALGIHSSTLLLYQEMYRFEKRLQTFTDWPFTEGCQCTPEKMALAGFVHCPSENEPDVARCFFCLKELEGWEPDDDPWHEHSKRSLNCGFLSLKQDFEELSLVDFFTLEQERLCIYIRKAGDQQILRFQEQVDSTRTILVNHFSAADPHRSGLRGWGSQS</sequence>
<evidence type="ECO:0000256" key="7">
    <source>
        <dbReference type="ARBA" id="ARBA00022553"/>
    </source>
</evidence>
<dbReference type="SMART" id="SM00238">
    <property type="entry name" value="BIR"/>
    <property type="match status" value="1"/>
</dbReference>
<evidence type="ECO:0000256" key="17">
    <source>
        <dbReference type="ARBA" id="ARBA00023328"/>
    </source>
</evidence>
<evidence type="ECO:0000256" key="10">
    <source>
        <dbReference type="ARBA" id="ARBA00022776"/>
    </source>
</evidence>
<dbReference type="PANTHER" id="PTHR46771">
    <property type="entry name" value="DETERIN"/>
    <property type="match status" value="1"/>
</dbReference>
<dbReference type="CDD" id="cd00022">
    <property type="entry name" value="BIR"/>
    <property type="match status" value="1"/>
</dbReference>
<evidence type="ECO:0000256" key="4">
    <source>
        <dbReference type="ARBA" id="ARBA00006672"/>
    </source>
</evidence>
<evidence type="ECO:0000256" key="14">
    <source>
        <dbReference type="ARBA" id="ARBA00023212"/>
    </source>
</evidence>
<evidence type="ECO:0000256" key="2">
    <source>
        <dbReference type="ARBA" id="ARBA00004186"/>
    </source>
</evidence>
<evidence type="ECO:0000256" key="11">
    <source>
        <dbReference type="ARBA" id="ARBA00022829"/>
    </source>
</evidence>
<comment type="caution">
    <text evidence="18">The sequence shown here is derived from an EMBL/GenBank/DDBJ whole genome shotgun (WGS) entry which is preliminary data.</text>
</comment>
<dbReference type="FunFam" id="1.10.1170.10:FF:000009">
    <property type="entry name" value="Baculoviral IAP repeat-containing protein 5"/>
    <property type="match status" value="1"/>
</dbReference>
<dbReference type="Pfam" id="PF00653">
    <property type="entry name" value="BIR"/>
    <property type="match status" value="1"/>
</dbReference>
<keyword evidence="6" id="KW-0963">Cytoplasm</keyword>
<dbReference type="GO" id="GO:0000775">
    <property type="term" value="C:chromosome, centromeric region"/>
    <property type="evidence" value="ECO:0007669"/>
    <property type="project" value="UniProtKB-SubCell"/>
</dbReference>
<gene>
    <name evidence="18" type="primary">birc5.1-b</name>
    <name evidence="18" type="ORF">AOXY_G33142</name>
</gene>
<keyword evidence="10" id="KW-0498">Mitosis</keyword>
<dbReference type="AlphaFoldDB" id="A0AAD8CI37"/>
<accession>A0AAD8CI37</accession>
<evidence type="ECO:0000256" key="5">
    <source>
        <dbReference type="ARBA" id="ARBA00022454"/>
    </source>
</evidence>
<evidence type="ECO:0000256" key="3">
    <source>
        <dbReference type="ARBA" id="ARBA00004584"/>
    </source>
</evidence>
<keyword evidence="11" id="KW-0159">Chromosome partition</keyword>
<keyword evidence="19" id="KW-1185">Reference proteome</keyword>
<dbReference type="InterPro" id="IPR051190">
    <property type="entry name" value="Baculoviral_IAP"/>
</dbReference>
<dbReference type="Proteomes" id="UP001230051">
    <property type="component" value="Unassembled WGS sequence"/>
</dbReference>
<proteinExistence type="inferred from homology"/>
<evidence type="ECO:0000256" key="8">
    <source>
        <dbReference type="ARBA" id="ARBA00022618"/>
    </source>
</evidence>
<keyword evidence="12" id="KW-0862">Zinc</keyword>
<evidence type="ECO:0000313" key="19">
    <source>
        <dbReference type="Proteomes" id="UP001230051"/>
    </source>
</evidence>
<comment type="similarity">
    <text evidence="4">Belongs to the IAP family.</text>
</comment>
<dbReference type="GO" id="GO:0051301">
    <property type="term" value="P:cell division"/>
    <property type="evidence" value="ECO:0007669"/>
    <property type="project" value="UniProtKB-KW"/>
</dbReference>
<evidence type="ECO:0000313" key="18">
    <source>
        <dbReference type="EMBL" id="KAK1151121.1"/>
    </source>
</evidence>
<evidence type="ECO:0000256" key="9">
    <source>
        <dbReference type="ARBA" id="ARBA00022723"/>
    </source>
</evidence>
<keyword evidence="14" id="KW-0206">Cytoskeleton</keyword>
<dbReference type="GO" id="GO:0005819">
    <property type="term" value="C:spindle"/>
    <property type="evidence" value="ECO:0007669"/>
    <property type="project" value="UniProtKB-SubCell"/>
</dbReference>
<dbReference type="GO" id="GO:0005634">
    <property type="term" value="C:nucleus"/>
    <property type="evidence" value="ECO:0007669"/>
    <property type="project" value="UniProtKB-SubCell"/>
</dbReference>
<dbReference type="GO" id="GO:0046872">
    <property type="term" value="F:metal ion binding"/>
    <property type="evidence" value="ECO:0007669"/>
    <property type="project" value="UniProtKB-KW"/>
</dbReference>
<keyword evidence="7" id="KW-0597">Phosphoprotein</keyword>
<keyword evidence="15" id="KW-0539">Nucleus</keyword>
<reference evidence="18" key="1">
    <citation type="submission" date="2022-02" db="EMBL/GenBank/DDBJ databases">
        <title>Atlantic sturgeon de novo genome assembly.</title>
        <authorList>
            <person name="Stock M."/>
            <person name="Klopp C."/>
            <person name="Guiguen Y."/>
            <person name="Cabau C."/>
            <person name="Parinello H."/>
            <person name="Santidrian Yebra-Pimentel E."/>
            <person name="Kuhl H."/>
            <person name="Dirks R.P."/>
            <person name="Guessner J."/>
            <person name="Wuertz S."/>
            <person name="Du K."/>
            <person name="Schartl M."/>
        </authorList>
    </citation>
    <scope>NUCLEOTIDE SEQUENCE</scope>
    <source>
        <strain evidence="18">STURGEONOMICS-FGT-2020</strain>
        <tissue evidence="18">Whole blood</tissue>
    </source>
</reference>
<dbReference type="Gene3D" id="1.10.1170.10">
    <property type="entry name" value="Inhibitor Of Apoptosis Protein (2mihbC-IAP-1), Chain A"/>
    <property type="match status" value="1"/>
</dbReference>
<keyword evidence="5" id="KW-0158">Chromosome</keyword>
<dbReference type="EMBL" id="JAGXEW010000054">
    <property type="protein sequence ID" value="KAK1151121.1"/>
    <property type="molecule type" value="Genomic_DNA"/>
</dbReference>
<keyword evidence="13" id="KW-0832">Ubl conjugation</keyword>
<evidence type="ECO:0000256" key="12">
    <source>
        <dbReference type="ARBA" id="ARBA00022833"/>
    </source>
</evidence>
<dbReference type="PANTHER" id="PTHR46771:SF2">
    <property type="entry name" value="BACULOVIRAL IAP REPEAT-CONTAINING PROTEIN 5.1"/>
    <property type="match status" value="1"/>
</dbReference>
<evidence type="ECO:0000256" key="15">
    <source>
        <dbReference type="ARBA" id="ARBA00023242"/>
    </source>
</evidence>
<keyword evidence="8" id="KW-0132">Cell division</keyword>
<dbReference type="InterPro" id="IPR001370">
    <property type="entry name" value="BIR_rpt"/>
</dbReference>
<keyword evidence="16" id="KW-0131">Cell cycle</keyword>
<evidence type="ECO:0000256" key="6">
    <source>
        <dbReference type="ARBA" id="ARBA00022490"/>
    </source>
</evidence>
<dbReference type="SUPFAM" id="SSF57924">
    <property type="entry name" value="Inhibitor of apoptosis (IAP) repeat"/>
    <property type="match status" value="1"/>
</dbReference>
<keyword evidence="9" id="KW-0479">Metal-binding</keyword>
<keyword evidence="17" id="KW-0137">Centromere</keyword>
<name>A0AAD8CI37_ACIOX</name>
<dbReference type="GO" id="GO:0007059">
    <property type="term" value="P:chromosome segregation"/>
    <property type="evidence" value="ECO:0007669"/>
    <property type="project" value="UniProtKB-KW"/>
</dbReference>
<evidence type="ECO:0000256" key="13">
    <source>
        <dbReference type="ARBA" id="ARBA00022843"/>
    </source>
</evidence>
<dbReference type="PROSITE" id="PS50143">
    <property type="entry name" value="BIR_REPEAT_2"/>
    <property type="match status" value="1"/>
</dbReference>
<comment type="subcellular location">
    <subcellularLocation>
        <location evidence="3">Chromosome</location>
        <location evidence="3">Centromere</location>
    </subcellularLocation>
    <subcellularLocation>
        <location evidence="2">Cytoplasm</location>
        <location evidence="2">Cytoskeleton</location>
        <location evidence="2">Spindle</location>
    </subcellularLocation>
    <subcellularLocation>
        <location evidence="1">Nucleus</location>
    </subcellularLocation>
</comment>
<evidence type="ECO:0000256" key="1">
    <source>
        <dbReference type="ARBA" id="ARBA00004123"/>
    </source>
</evidence>